<dbReference type="PANTHER" id="PTHR47510">
    <property type="entry name" value="REVERSE TRANSCRIPTASE DOMAIN-CONTAINING PROTEIN"/>
    <property type="match status" value="1"/>
</dbReference>
<feature type="compositionally biased region" description="Basic and acidic residues" evidence="2">
    <location>
        <begin position="21"/>
        <end position="31"/>
    </location>
</feature>
<feature type="region of interest" description="Disordered" evidence="2">
    <location>
        <begin position="1"/>
        <end position="47"/>
    </location>
</feature>
<sequence>MAAGQGSSGQLFALRSSAALPKERPDVPPELRRRKRGRHAGVKRRARRRRYRPVLPSIIMGNVRYLANKMDELVALTRHQREYRECSLLLFTETWLTALTPDTAAQLDRFTLLRADSGKRKGGGLAVFVNDRWCTSRHITIKEQNCRVSRLQTKHPDALLLISGDFNHASPSSLPKFIPEAYRFCVWRQELKTVQRELRRKIRQEKDSYRKKMENQMQQNNICGVWKGLKTISGFKEQKSQPPSLLCCYPCHCLCPQSTVPPLPLPLFHDLQLTYLTLHTLAHAHPPSPTPPCSSLFLTTHQVRKALKKNRARKATGLVGISSRLLKSCADQLCGIFSHTFNLSLKLGRVPQLWKTSCIIPVLKTPHPKELNNYRPVALTSHLMKTLERLILAHLCPLVSSFMDPLQFVYQLSIGVDDAVTDSTGQLLQ</sequence>
<evidence type="ECO:0000256" key="2">
    <source>
        <dbReference type="SAM" id="MobiDB-lite"/>
    </source>
</evidence>
<evidence type="ECO:0008006" key="5">
    <source>
        <dbReference type="Google" id="ProtNLM"/>
    </source>
</evidence>
<gene>
    <name evidence="3" type="ORF">D4764_04G0012500</name>
</gene>
<dbReference type="Gene3D" id="3.60.10.10">
    <property type="entry name" value="Endonuclease/exonuclease/phosphatase"/>
    <property type="match status" value="1"/>
</dbReference>
<evidence type="ECO:0000313" key="4">
    <source>
        <dbReference type="Proteomes" id="UP000324091"/>
    </source>
</evidence>
<dbReference type="AlphaFoldDB" id="A0A5C6N5T2"/>
<proteinExistence type="predicted"/>
<keyword evidence="4" id="KW-1185">Reference proteome</keyword>
<feature type="coiled-coil region" evidence="1">
    <location>
        <begin position="188"/>
        <end position="219"/>
    </location>
</feature>
<evidence type="ECO:0000313" key="3">
    <source>
        <dbReference type="EMBL" id="TWW62603.1"/>
    </source>
</evidence>
<accession>A0A5C6N5T2</accession>
<dbReference type="InterPro" id="IPR036691">
    <property type="entry name" value="Endo/exonu/phosph_ase_sf"/>
</dbReference>
<reference evidence="3 4" key="1">
    <citation type="submission" date="2019-04" db="EMBL/GenBank/DDBJ databases">
        <title>Chromosome genome assembly for Takifugu flavidus.</title>
        <authorList>
            <person name="Xiao S."/>
        </authorList>
    </citation>
    <scope>NUCLEOTIDE SEQUENCE [LARGE SCALE GENOMIC DNA]</scope>
    <source>
        <strain evidence="3">HTHZ2018</strain>
        <tissue evidence="3">Muscle</tissue>
    </source>
</reference>
<dbReference type="Proteomes" id="UP000324091">
    <property type="component" value="Chromosome 4"/>
</dbReference>
<feature type="compositionally biased region" description="Basic residues" evidence="2">
    <location>
        <begin position="32"/>
        <end position="47"/>
    </location>
</feature>
<dbReference type="PANTHER" id="PTHR47510:SF3">
    <property type="entry name" value="ENDO_EXONUCLEASE_PHOSPHATASE DOMAIN-CONTAINING PROTEIN"/>
    <property type="match status" value="1"/>
</dbReference>
<organism evidence="3 4">
    <name type="scientific">Takifugu flavidus</name>
    <name type="common">sansaifugu</name>
    <dbReference type="NCBI Taxonomy" id="433684"/>
    <lineage>
        <taxon>Eukaryota</taxon>
        <taxon>Metazoa</taxon>
        <taxon>Chordata</taxon>
        <taxon>Craniata</taxon>
        <taxon>Vertebrata</taxon>
        <taxon>Euteleostomi</taxon>
        <taxon>Actinopterygii</taxon>
        <taxon>Neopterygii</taxon>
        <taxon>Teleostei</taxon>
        <taxon>Neoteleostei</taxon>
        <taxon>Acanthomorphata</taxon>
        <taxon>Eupercaria</taxon>
        <taxon>Tetraodontiformes</taxon>
        <taxon>Tetradontoidea</taxon>
        <taxon>Tetraodontidae</taxon>
        <taxon>Takifugu</taxon>
    </lineage>
</organism>
<keyword evidence="1" id="KW-0175">Coiled coil</keyword>
<comment type="caution">
    <text evidence="3">The sequence shown here is derived from an EMBL/GenBank/DDBJ whole genome shotgun (WGS) entry which is preliminary data.</text>
</comment>
<evidence type="ECO:0000256" key="1">
    <source>
        <dbReference type="SAM" id="Coils"/>
    </source>
</evidence>
<dbReference type="EMBL" id="RHFK02000017">
    <property type="protein sequence ID" value="TWW62603.1"/>
    <property type="molecule type" value="Genomic_DNA"/>
</dbReference>
<dbReference type="SUPFAM" id="SSF56219">
    <property type="entry name" value="DNase I-like"/>
    <property type="match status" value="1"/>
</dbReference>
<protein>
    <recommendedName>
        <fullName evidence="5">Reverse transcriptase domain-containing protein</fullName>
    </recommendedName>
</protein>
<name>A0A5C6N5T2_9TELE</name>